<feature type="domain" description="Response regulatory" evidence="2">
    <location>
        <begin position="5"/>
        <end position="121"/>
    </location>
</feature>
<dbReference type="InterPro" id="IPR011006">
    <property type="entry name" value="CheY-like_superfamily"/>
</dbReference>
<reference evidence="4 5" key="1">
    <citation type="submission" date="2018-08" db="EMBL/GenBank/DDBJ databases">
        <title>Muricauda nanhaiensis sp. nov., isolated from seawater of the South China Sea.</title>
        <authorList>
            <person name="Dang Y."/>
        </authorList>
    </citation>
    <scope>NUCLEOTIDE SEQUENCE [LARGE SCALE GENOMIC DNA]</scope>
    <source>
        <strain evidence="4 5">SM1704</strain>
    </source>
</reference>
<accession>A0A371JS08</accession>
<dbReference type="RefSeq" id="WP_116184895.1">
    <property type="nucleotide sequence ID" value="NZ_QTJX01000002.1"/>
</dbReference>
<dbReference type="InterPro" id="IPR046947">
    <property type="entry name" value="LytR-like"/>
</dbReference>
<protein>
    <submittedName>
        <fullName evidence="4">DNA-binding response regulator</fullName>
    </submittedName>
</protein>
<dbReference type="Pfam" id="PF04397">
    <property type="entry name" value="LytTR"/>
    <property type="match status" value="1"/>
</dbReference>
<dbReference type="InterPro" id="IPR007492">
    <property type="entry name" value="LytTR_DNA-bd_dom"/>
</dbReference>
<dbReference type="SMART" id="SM00448">
    <property type="entry name" value="REC"/>
    <property type="match status" value="1"/>
</dbReference>
<evidence type="ECO:0000313" key="4">
    <source>
        <dbReference type="EMBL" id="RDY60285.1"/>
    </source>
</evidence>
<dbReference type="SMART" id="SM00850">
    <property type="entry name" value="LytTR"/>
    <property type="match status" value="1"/>
</dbReference>
<dbReference type="PANTHER" id="PTHR37299">
    <property type="entry name" value="TRANSCRIPTIONAL REGULATOR-RELATED"/>
    <property type="match status" value="1"/>
</dbReference>
<dbReference type="Proteomes" id="UP000261828">
    <property type="component" value="Unassembled WGS sequence"/>
</dbReference>
<dbReference type="SUPFAM" id="SSF52172">
    <property type="entry name" value="CheY-like"/>
    <property type="match status" value="1"/>
</dbReference>
<dbReference type="CDD" id="cd17534">
    <property type="entry name" value="REC_DC-like"/>
    <property type="match status" value="1"/>
</dbReference>
<evidence type="ECO:0000259" key="2">
    <source>
        <dbReference type="PROSITE" id="PS50110"/>
    </source>
</evidence>
<keyword evidence="1" id="KW-0597">Phosphoprotein</keyword>
<dbReference type="GO" id="GO:0000156">
    <property type="term" value="F:phosphorelay response regulator activity"/>
    <property type="evidence" value="ECO:0007669"/>
    <property type="project" value="InterPro"/>
</dbReference>
<proteinExistence type="predicted"/>
<dbReference type="PANTHER" id="PTHR37299:SF1">
    <property type="entry name" value="STAGE 0 SPORULATION PROTEIN A HOMOLOG"/>
    <property type="match status" value="1"/>
</dbReference>
<feature type="modified residue" description="4-aspartylphosphate" evidence="1">
    <location>
        <position position="56"/>
    </location>
</feature>
<name>A0A371JS08_9FLAO</name>
<gene>
    <name evidence="4" type="ORF">DX873_11975</name>
</gene>
<dbReference type="Gene3D" id="2.40.50.1020">
    <property type="entry name" value="LytTr DNA-binding domain"/>
    <property type="match status" value="1"/>
</dbReference>
<dbReference type="EMBL" id="QTJX01000002">
    <property type="protein sequence ID" value="RDY60285.1"/>
    <property type="molecule type" value="Genomic_DNA"/>
</dbReference>
<dbReference type="PROSITE" id="PS50110">
    <property type="entry name" value="RESPONSE_REGULATORY"/>
    <property type="match status" value="1"/>
</dbReference>
<evidence type="ECO:0000313" key="5">
    <source>
        <dbReference type="Proteomes" id="UP000261828"/>
    </source>
</evidence>
<dbReference type="OrthoDB" id="2962330at2"/>
<keyword evidence="5" id="KW-1185">Reference proteome</keyword>
<evidence type="ECO:0000259" key="3">
    <source>
        <dbReference type="PROSITE" id="PS50930"/>
    </source>
</evidence>
<keyword evidence="4" id="KW-0238">DNA-binding</keyword>
<dbReference type="AlphaFoldDB" id="A0A371JS08"/>
<sequence length="252" mass="28943">MEQVQILIVEDEILVAQDISNRLSKMNYSIAGVALSSQKALDFLEENASIDIILIDIILHGALDGIELARIINEKYRIPFIFLTSHADRNIVSRAISVKPYAYILKPFNDRQLSVAIEMALINFANGKPEKNPLRTHEFTVADNKVMQIMDSLFLKKKHHFERVPLDEILFLQADSNYSVIYTQTGSFVYSMVLKKIEPQLPTNKFLRIHRSYVINIHKVKGFEGNTLFIGDKKIPVSKTYRNNVFKLFKTI</sequence>
<organism evidence="4 5">
    <name type="scientific">Flagellimonas nanhaiensis</name>
    <dbReference type="NCBI Taxonomy" id="2292706"/>
    <lineage>
        <taxon>Bacteria</taxon>
        <taxon>Pseudomonadati</taxon>
        <taxon>Bacteroidota</taxon>
        <taxon>Flavobacteriia</taxon>
        <taxon>Flavobacteriales</taxon>
        <taxon>Flavobacteriaceae</taxon>
        <taxon>Flagellimonas</taxon>
    </lineage>
</organism>
<dbReference type="PROSITE" id="PS50930">
    <property type="entry name" value="HTH_LYTTR"/>
    <property type="match status" value="1"/>
</dbReference>
<comment type="caution">
    <text evidence="4">The sequence shown here is derived from an EMBL/GenBank/DDBJ whole genome shotgun (WGS) entry which is preliminary data.</text>
</comment>
<dbReference type="Pfam" id="PF00072">
    <property type="entry name" value="Response_reg"/>
    <property type="match status" value="1"/>
</dbReference>
<feature type="domain" description="HTH LytTR-type" evidence="3">
    <location>
        <begin position="153"/>
        <end position="251"/>
    </location>
</feature>
<dbReference type="InterPro" id="IPR001789">
    <property type="entry name" value="Sig_transdc_resp-reg_receiver"/>
</dbReference>
<dbReference type="Gene3D" id="3.40.50.2300">
    <property type="match status" value="1"/>
</dbReference>
<evidence type="ECO:0000256" key="1">
    <source>
        <dbReference type="PROSITE-ProRule" id="PRU00169"/>
    </source>
</evidence>
<dbReference type="GO" id="GO:0003677">
    <property type="term" value="F:DNA binding"/>
    <property type="evidence" value="ECO:0007669"/>
    <property type="project" value="UniProtKB-KW"/>
</dbReference>